<comment type="similarity">
    <text evidence="1 2">Belongs to the Iojap/RsfS family.</text>
</comment>
<dbReference type="InterPro" id="IPR004394">
    <property type="entry name" value="Iojap/RsfS/C7orf30"/>
</dbReference>
<evidence type="ECO:0000313" key="3">
    <source>
        <dbReference type="EMBL" id="RJP61336.1"/>
    </source>
</evidence>
<dbReference type="PANTHER" id="PTHR21043:SF0">
    <property type="entry name" value="MITOCHONDRIAL ASSEMBLY OF RIBOSOMAL LARGE SUBUNIT PROTEIN 1"/>
    <property type="match status" value="1"/>
</dbReference>
<comment type="function">
    <text evidence="2">Functions as a ribosomal silencing factor. Interacts with ribosomal protein uL14 (rplN), blocking formation of intersubunit bridge B8. Prevents association of the 30S and 50S ribosomal subunits and the formation of functional ribosomes, thus repressing translation.</text>
</comment>
<dbReference type="Proteomes" id="UP000266426">
    <property type="component" value="Unassembled WGS sequence"/>
</dbReference>
<dbReference type="PANTHER" id="PTHR21043">
    <property type="entry name" value="IOJAP SUPERFAMILY ORTHOLOG"/>
    <property type="match status" value="1"/>
</dbReference>
<dbReference type="GO" id="GO:0005737">
    <property type="term" value="C:cytoplasm"/>
    <property type="evidence" value="ECO:0007669"/>
    <property type="project" value="UniProtKB-SubCell"/>
</dbReference>
<dbReference type="GO" id="GO:0043023">
    <property type="term" value="F:ribosomal large subunit binding"/>
    <property type="evidence" value="ECO:0007669"/>
    <property type="project" value="TreeGrafter"/>
</dbReference>
<keyword evidence="2" id="KW-0810">Translation regulation</keyword>
<sequence>MIEPLDIAKNAVAISLDKKSDNPRILKLKDISTIADYFVIMSGNSDRHVKALFNEIEVQLKRQGVRPVRKETDQEYKWCILDYGDVLVHIFYYKTRDFYRLERLWSDAEEVAI</sequence>
<dbReference type="InterPro" id="IPR043519">
    <property type="entry name" value="NT_sf"/>
</dbReference>
<gene>
    <name evidence="2 3" type="primary">rsfS</name>
    <name evidence="3" type="ORF">C4541_02210</name>
</gene>
<name>A0A3A4R981_9BACT</name>
<dbReference type="EMBL" id="QZJZ01000014">
    <property type="protein sequence ID" value="RJP61336.1"/>
    <property type="molecule type" value="Genomic_DNA"/>
</dbReference>
<dbReference type="Pfam" id="PF02410">
    <property type="entry name" value="RsfS"/>
    <property type="match status" value="1"/>
</dbReference>
<dbReference type="AlphaFoldDB" id="A0A3A4R981"/>
<dbReference type="NCBIfam" id="TIGR00090">
    <property type="entry name" value="rsfS_iojap_ybeB"/>
    <property type="match status" value="1"/>
</dbReference>
<keyword evidence="2" id="KW-0963">Cytoplasm</keyword>
<evidence type="ECO:0000256" key="2">
    <source>
        <dbReference type="HAMAP-Rule" id="MF_01477"/>
    </source>
</evidence>
<dbReference type="GO" id="GO:0017148">
    <property type="term" value="P:negative regulation of translation"/>
    <property type="evidence" value="ECO:0007669"/>
    <property type="project" value="UniProtKB-UniRule"/>
</dbReference>
<comment type="subcellular location">
    <subcellularLocation>
        <location evidence="2">Cytoplasm</location>
    </subcellularLocation>
</comment>
<comment type="caution">
    <text evidence="3">The sequence shown here is derived from an EMBL/GenBank/DDBJ whole genome shotgun (WGS) entry which is preliminary data.</text>
</comment>
<protein>
    <recommendedName>
        <fullName evidence="2">Ribosomal silencing factor RsfS</fullName>
    </recommendedName>
</protein>
<accession>A0A3A4R981</accession>
<dbReference type="GO" id="GO:0090071">
    <property type="term" value="P:negative regulation of ribosome biogenesis"/>
    <property type="evidence" value="ECO:0007669"/>
    <property type="project" value="UniProtKB-UniRule"/>
</dbReference>
<dbReference type="HAMAP" id="MF_01477">
    <property type="entry name" value="Iojap_RsfS"/>
    <property type="match status" value="1"/>
</dbReference>
<reference evidence="3 4" key="1">
    <citation type="journal article" date="2017" name="ISME J.">
        <title>Energy and carbon metabolisms in a deep terrestrial subsurface fluid microbial community.</title>
        <authorList>
            <person name="Momper L."/>
            <person name="Jungbluth S.P."/>
            <person name="Lee M.D."/>
            <person name="Amend J.P."/>
        </authorList>
    </citation>
    <scope>NUCLEOTIDE SEQUENCE [LARGE SCALE GENOMIC DNA]</scope>
    <source>
        <strain evidence="3">SURF_26</strain>
    </source>
</reference>
<dbReference type="SUPFAM" id="SSF81301">
    <property type="entry name" value="Nucleotidyltransferase"/>
    <property type="match status" value="1"/>
</dbReference>
<evidence type="ECO:0000313" key="4">
    <source>
        <dbReference type="Proteomes" id="UP000266426"/>
    </source>
</evidence>
<dbReference type="GO" id="GO:0042256">
    <property type="term" value="P:cytosolic ribosome assembly"/>
    <property type="evidence" value="ECO:0007669"/>
    <property type="project" value="UniProtKB-UniRule"/>
</dbReference>
<keyword evidence="2" id="KW-0678">Repressor</keyword>
<organism evidence="3 4">
    <name type="scientific">Candidatus Auribacter fodinae</name>
    <dbReference type="NCBI Taxonomy" id="2093366"/>
    <lineage>
        <taxon>Bacteria</taxon>
        <taxon>Pseudomonadati</taxon>
        <taxon>Candidatus Auribacterota</taxon>
        <taxon>Candidatus Auribacteria</taxon>
        <taxon>Candidatus Auribacterales</taxon>
        <taxon>Candidatus Auribacteraceae</taxon>
        <taxon>Candidatus Auribacter</taxon>
    </lineage>
</organism>
<comment type="subunit">
    <text evidence="2">Interacts with ribosomal protein uL14 (rplN).</text>
</comment>
<evidence type="ECO:0000256" key="1">
    <source>
        <dbReference type="ARBA" id="ARBA00010574"/>
    </source>
</evidence>
<dbReference type="Gene3D" id="3.30.460.10">
    <property type="entry name" value="Beta Polymerase, domain 2"/>
    <property type="match status" value="1"/>
</dbReference>
<proteinExistence type="inferred from homology"/>